<proteinExistence type="predicted"/>
<feature type="coiled-coil region" evidence="1">
    <location>
        <begin position="214"/>
        <end position="241"/>
    </location>
</feature>
<name>K5UFI5_PHACS</name>
<dbReference type="InterPro" id="IPR036397">
    <property type="entry name" value="RNaseH_sf"/>
</dbReference>
<evidence type="ECO:0000313" key="2">
    <source>
        <dbReference type="EMBL" id="EKM48211.1"/>
    </source>
</evidence>
<dbReference type="Gene3D" id="3.30.420.10">
    <property type="entry name" value="Ribonuclease H-like superfamily/Ribonuclease H"/>
    <property type="match status" value="1"/>
</dbReference>
<dbReference type="InParanoid" id="K5UFI5"/>
<keyword evidence="3" id="KW-1185">Reference proteome</keyword>
<dbReference type="PANTHER" id="PTHR35871">
    <property type="entry name" value="EXPRESSED PROTEIN"/>
    <property type="match status" value="1"/>
</dbReference>
<dbReference type="EMBL" id="JH931301">
    <property type="protein sequence ID" value="EKM48211.1"/>
    <property type="molecule type" value="Genomic_DNA"/>
</dbReference>
<accession>K5UFI5</accession>
<dbReference type="GeneID" id="18907578"/>
<dbReference type="RefSeq" id="XP_007403236.1">
    <property type="nucleotide sequence ID" value="XM_007403174.1"/>
</dbReference>
<protein>
    <submittedName>
        <fullName evidence="2">Uncharacterized protein</fullName>
    </submittedName>
</protein>
<keyword evidence="1" id="KW-0175">Coiled coil</keyword>
<organism evidence="2 3">
    <name type="scientific">Phanerochaete carnosa (strain HHB-10118-sp)</name>
    <name type="common">White-rot fungus</name>
    <name type="synonym">Peniophora carnosa</name>
    <dbReference type="NCBI Taxonomy" id="650164"/>
    <lineage>
        <taxon>Eukaryota</taxon>
        <taxon>Fungi</taxon>
        <taxon>Dikarya</taxon>
        <taxon>Basidiomycota</taxon>
        <taxon>Agaricomycotina</taxon>
        <taxon>Agaricomycetes</taxon>
        <taxon>Polyporales</taxon>
        <taxon>Phanerochaetaceae</taxon>
        <taxon>Phanerochaete</taxon>
    </lineage>
</organism>
<dbReference type="AlphaFoldDB" id="K5UFI5"/>
<dbReference type="OrthoDB" id="6511194at2759"/>
<evidence type="ECO:0000313" key="3">
    <source>
        <dbReference type="Proteomes" id="UP000008370"/>
    </source>
</evidence>
<dbReference type="HOGENOM" id="CLU_005726_0_0_1"/>
<reference evidence="2 3" key="1">
    <citation type="journal article" date="2012" name="BMC Genomics">
        <title>Comparative genomics of the white-rot fungi, Phanerochaete carnosa and P. chrysosporium, to elucidate the genetic basis of the distinct wood types they colonize.</title>
        <authorList>
            <person name="Suzuki H."/>
            <person name="MacDonald J."/>
            <person name="Syed K."/>
            <person name="Salamov A."/>
            <person name="Hori C."/>
            <person name="Aerts A."/>
            <person name="Henrissat B."/>
            <person name="Wiebenga A."/>
            <person name="vanKuyk P.A."/>
            <person name="Barry K."/>
            <person name="Lindquist E."/>
            <person name="LaButti K."/>
            <person name="Lapidus A."/>
            <person name="Lucas S."/>
            <person name="Coutinho P."/>
            <person name="Gong Y."/>
            <person name="Samejima M."/>
            <person name="Mahadevan R."/>
            <person name="Abou-Zaid M."/>
            <person name="de Vries R.P."/>
            <person name="Igarashi K."/>
            <person name="Yadav J.S."/>
            <person name="Grigoriev I.V."/>
            <person name="Master E.R."/>
        </authorList>
    </citation>
    <scope>NUCLEOTIDE SEQUENCE [LARGE SCALE GENOMIC DNA]</scope>
    <source>
        <strain evidence="2 3">HHB-10118-sp</strain>
    </source>
</reference>
<sequence length="292" mass="33734">MTKQTEGGRTKREARILFRAGANRDGWFDADDLLRQVDKAIDIFEAKTNGFAKGLWLFDNAPGHQKRAPNALSARNMTKNPSATWLPKSGVPMRDGWFMDGQNKISQPLYFPADHPTMPRWFKGMERIIQECGLWPERGLKAQCFDSFAKCLPGRTGCCCRRLLFNQPDFVSQKPQLQEYIESRSHFCDFYPKYHPETNFIEQYWGYSKLHYRNTPLTNNIQEMEKNVKEALDKASLLQIRRWANRAARFISSYAQGLDGAEAAYANRKFHGHRMLPAHVAASLKEEFKEMA</sequence>
<evidence type="ECO:0000256" key="1">
    <source>
        <dbReference type="SAM" id="Coils"/>
    </source>
</evidence>
<dbReference type="Proteomes" id="UP000008370">
    <property type="component" value="Unassembled WGS sequence"/>
</dbReference>
<gene>
    <name evidence="2" type="ORF">PHACADRAFT_109280</name>
</gene>
<dbReference type="PANTHER" id="PTHR35871:SF1">
    <property type="entry name" value="CXC1-LIKE CYSTEINE CLUSTER ASSOCIATED WITH KDZ TRANSPOSASES DOMAIN-CONTAINING PROTEIN"/>
    <property type="match status" value="1"/>
</dbReference>
<dbReference type="GO" id="GO:0003676">
    <property type="term" value="F:nucleic acid binding"/>
    <property type="evidence" value="ECO:0007669"/>
    <property type="project" value="InterPro"/>
</dbReference>
<dbReference type="KEGG" id="pco:PHACADRAFT_109280"/>